<feature type="domain" description="Multidrug resistance protein MdtA-like beta-barrel" evidence="7">
    <location>
        <begin position="233"/>
        <end position="285"/>
    </location>
</feature>
<evidence type="ECO:0000256" key="4">
    <source>
        <dbReference type="SAM" id="MobiDB-lite"/>
    </source>
</evidence>
<feature type="domain" description="Multidrug resistance protein MdtA-like barrel-sandwich hybrid" evidence="6">
    <location>
        <begin position="47"/>
        <end position="187"/>
    </location>
</feature>
<dbReference type="GO" id="GO:0022857">
    <property type="term" value="F:transmembrane transporter activity"/>
    <property type="evidence" value="ECO:0007669"/>
    <property type="project" value="InterPro"/>
</dbReference>
<organism evidence="9 10">
    <name type="scientific">Methylogaea oryzae</name>
    <dbReference type="NCBI Taxonomy" id="1295382"/>
    <lineage>
        <taxon>Bacteria</taxon>
        <taxon>Pseudomonadati</taxon>
        <taxon>Pseudomonadota</taxon>
        <taxon>Gammaproteobacteria</taxon>
        <taxon>Methylococcales</taxon>
        <taxon>Methylococcaceae</taxon>
        <taxon>Methylogaea</taxon>
    </lineage>
</organism>
<evidence type="ECO:0000313" key="9">
    <source>
        <dbReference type="EMBL" id="BBL69658.1"/>
    </source>
</evidence>
<dbReference type="InterPro" id="IPR058626">
    <property type="entry name" value="MdtA-like_b-barrel"/>
</dbReference>
<dbReference type="GO" id="GO:0030313">
    <property type="term" value="C:cell envelope"/>
    <property type="evidence" value="ECO:0007669"/>
    <property type="project" value="UniProtKB-SubCell"/>
</dbReference>
<proteinExistence type="inferred from homology"/>
<dbReference type="NCBIfam" id="TIGR01730">
    <property type="entry name" value="RND_mfp"/>
    <property type="match status" value="1"/>
</dbReference>
<keyword evidence="10" id="KW-1185">Reference proteome</keyword>
<feature type="domain" description="Multidrug resistance protein MdtA-like alpha-helical hairpin" evidence="5">
    <location>
        <begin position="86"/>
        <end position="156"/>
    </location>
</feature>
<dbReference type="InterPro" id="IPR006143">
    <property type="entry name" value="RND_pump_MFP"/>
</dbReference>
<dbReference type="Pfam" id="PF25967">
    <property type="entry name" value="RND-MFP_C"/>
    <property type="match status" value="1"/>
</dbReference>
<dbReference type="Proteomes" id="UP000824988">
    <property type="component" value="Chromosome"/>
</dbReference>
<evidence type="ECO:0000259" key="5">
    <source>
        <dbReference type="Pfam" id="PF25876"/>
    </source>
</evidence>
<comment type="similarity">
    <text evidence="2">Belongs to the membrane fusion protein (MFP) (TC 8.A.1) family.</text>
</comment>
<sequence length="373" mass="40066">MSLAGCGQSGDKAASSPPPPRVKIAQPLHRETQTWDEFPGRVEAVESVDVRARVDGYLEQVNFKAGDAVNKGDLLFQIDPRPFRAQLNRAQADLEQAKARLELARNNLTRAQRMFQSKAISEEEFDARSKGLAEAVAAVQSADANVYAARLNLEFTEVRAPIAGRVGRELITAGNLVKGGGADATLLTFIVATDPVYVYVDVDERSALKYRRLVGQGCLPHPAEAQQPCLPAEIGLADEAGFPHKGSIAYTSPRLTASTGTLTLRGVFANGDGLLSPGLFARLRIPGSAPFQAILLPDRAISTDLAQKFVWVVGEGNKAERRVVVPGPLVDGLRVISEGLKPDEWVVVEGVQKIKPAAPVEPEKISLADGDKH</sequence>
<evidence type="ECO:0000256" key="3">
    <source>
        <dbReference type="SAM" id="Coils"/>
    </source>
</evidence>
<reference evidence="9" key="1">
    <citation type="submission" date="2019-06" db="EMBL/GenBank/DDBJ databases">
        <title>Complete genome sequence of Methylogaea oryzae strain JCM16910.</title>
        <authorList>
            <person name="Asakawa S."/>
        </authorList>
    </citation>
    <scope>NUCLEOTIDE SEQUENCE</scope>
    <source>
        <strain evidence="9">E10</strain>
    </source>
</reference>
<dbReference type="PANTHER" id="PTHR30158:SF10">
    <property type="entry name" value="CATION EFFLUX PUMP"/>
    <property type="match status" value="1"/>
</dbReference>
<feature type="coiled-coil region" evidence="3">
    <location>
        <begin position="84"/>
        <end position="114"/>
    </location>
</feature>
<feature type="domain" description="Multidrug resistance protein MdtA-like C-terminal permuted SH3" evidence="8">
    <location>
        <begin position="292"/>
        <end position="353"/>
    </location>
</feature>
<name>A0A8D5AFT7_9GAMM</name>
<dbReference type="GO" id="GO:0046677">
    <property type="term" value="P:response to antibiotic"/>
    <property type="evidence" value="ECO:0007669"/>
    <property type="project" value="TreeGrafter"/>
</dbReference>
<dbReference type="Pfam" id="PF25944">
    <property type="entry name" value="Beta-barrel_RND"/>
    <property type="match status" value="1"/>
</dbReference>
<feature type="region of interest" description="Disordered" evidence="4">
    <location>
        <begin position="1"/>
        <end position="22"/>
    </location>
</feature>
<evidence type="ECO:0000256" key="1">
    <source>
        <dbReference type="ARBA" id="ARBA00004519"/>
    </source>
</evidence>
<dbReference type="InterPro" id="IPR058627">
    <property type="entry name" value="MdtA-like_C"/>
</dbReference>
<dbReference type="EMBL" id="AP019782">
    <property type="protein sequence ID" value="BBL69658.1"/>
    <property type="molecule type" value="Genomic_DNA"/>
</dbReference>
<dbReference type="AlphaFoldDB" id="A0A8D5AFT7"/>
<dbReference type="InterPro" id="IPR058624">
    <property type="entry name" value="MdtA-like_HH"/>
</dbReference>
<dbReference type="GO" id="GO:0005886">
    <property type="term" value="C:plasma membrane"/>
    <property type="evidence" value="ECO:0007669"/>
    <property type="project" value="TreeGrafter"/>
</dbReference>
<evidence type="ECO:0000256" key="2">
    <source>
        <dbReference type="ARBA" id="ARBA00009477"/>
    </source>
</evidence>
<dbReference type="Pfam" id="PF25876">
    <property type="entry name" value="HH_MFP_RND"/>
    <property type="match status" value="1"/>
</dbReference>
<evidence type="ECO:0000259" key="6">
    <source>
        <dbReference type="Pfam" id="PF25917"/>
    </source>
</evidence>
<dbReference type="Pfam" id="PF25917">
    <property type="entry name" value="BSH_RND"/>
    <property type="match status" value="1"/>
</dbReference>
<keyword evidence="3" id="KW-0175">Coiled coil</keyword>
<evidence type="ECO:0000313" key="10">
    <source>
        <dbReference type="Proteomes" id="UP000824988"/>
    </source>
</evidence>
<protein>
    <submittedName>
        <fullName evidence="9">MexE family multidrug efflux RND transporter periplasmic adaptor subunit</fullName>
    </submittedName>
</protein>
<accession>A0A8D5AFT7</accession>
<dbReference type="PANTHER" id="PTHR30158">
    <property type="entry name" value="ACRA/E-RELATED COMPONENT OF DRUG EFFLUX TRANSPORTER"/>
    <property type="match status" value="1"/>
</dbReference>
<dbReference type="KEGG" id="moz:MoryE10_02640"/>
<evidence type="ECO:0000259" key="8">
    <source>
        <dbReference type="Pfam" id="PF25967"/>
    </source>
</evidence>
<gene>
    <name evidence="9" type="ORF">MoryE10_02640</name>
</gene>
<evidence type="ECO:0000259" key="7">
    <source>
        <dbReference type="Pfam" id="PF25944"/>
    </source>
</evidence>
<comment type="subcellular location">
    <subcellularLocation>
        <location evidence="1">Cell inner membrane</location>
        <topology evidence="1">Lipid-anchor</topology>
    </subcellularLocation>
</comment>
<dbReference type="InterPro" id="IPR058625">
    <property type="entry name" value="MdtA-like_BSH"/>
</dbReference>